<organism evidence="10 11">
    <name type="scientific">Geodermatophilus obscurus (strain ATCC 25078 / DSM 43160 / JCM 3152 / CCUG 61914 / KCC A-0152 / KCTC 9177 / NBRC 13315 / NRRL B-3577 / G-20)</name>
    <dbReference type="NCBI Taxonomy" id="526225"/>
    <lineage>
        <taxon>Bacteria</taxon>
        <taxon>Bacillati</taxon>
        <taxon>Actinomycetota</taxon>
        <taxon>Actinomycetes</taxon>
        <taxon>Geodermatophilales</taxon>
        <taxon>Geodermatophilaceae</taxon>
        <taxon>Geodermatophilus</taxon>
    </lineage>
</organism>
<sequence>MNPHVESVTHKTTSVTLVASEFEADVRVEAKQEAADGVVALTLREVSDHPLPPWTPGAHVDLILGQAPTRQYSLCGDPADHHVWRLGILRDPNGRGSSLYVHDQLRPGDTIRVRGPRNNFPLVESPRYLFIAGGIGITPILTMIAAAEKDGADWRLVYGGRQRASMAFLDELAHYGDRVSVCPQDETGLLDLDGLLGTPHPDTLVYCCGPEPLLAAVEERCATWPPRSLHVERFNAKPLTEPVRNEAFEVHLAQSEITLTIPADRSILDMVKEAGVGALSSCREGTCGTCETPVLEGTPDHRDSVLDEEERQAGDYMMICVSRSCGPRLVLDL</sequence>
<dbReference type="Gene3D" id="2.40.30.10">
    <property type="entry name" value="Translation factors"/>
    <property type="match status" value="1"/>
</dbReference>
<dbReference type="PRINTS" id="PR00409">
    <property type="entry name" value="PHDIOXRDTASE"/>
</dbReference>
<evidence type="ECO:0000313" key="10">
    <source>
        <dbReference type="EMBL" id="ADB75521.1"/>
    </source>
</evidence>
<dbReference type="InterPro" id="IPR050415">
    <property type="entry name" value="MRET"/>
</dbReference>
<gene>
    <name evidence="10" type="ordered locus">Gobs_2899</name>
</gene>
<dbReference type="Proteomes" id="UP000001382">
    <property type="component" value="Chromosome"/>
</dbReference>
<evidence type="ECO:0000256" key="3">
    <source>
        <dbReference type="ARBA" id="ARBA00022714"/>
    </source>
</evidence>
<dbReference type="KEGG" id="gob:Gobs_2899"/>
<feature type="domain" description="2Fe-2S ferredoxin-type" evidence="8">
    <location>
        <begin position="248"/>
        <end position="333"/>
    </location>
</feature>
<reference evidence="10 11" key="1">
    <citation type="journal article" date="2010" name="Stand. Genomic Sci.">
        <title>Complete genome sequence of Geodermatophilus obscurus type strain (G-20).</title>
        <authorList>
            <person name="Ivanova N."/>
            <person name="Sikorski J."/>
            <person name="Jando M."/>
            <person name="Munk C."/>
            <person name="Lapidus A."/>
            <person name="Glavina Del Rio T."/>
            <person name="Copeland A."/>
            <person name="Tice H."/>
            <person name="Cheng J.-F."/>
            <person name="Lucas S."/>
            <person name="Chen F."/>
            <person name="Nolan M."/>
            <person name="Bruce D."/>
            <person name="Goodwin L."/>
            <person name="Pitluck S."/>
            <person name="Mavromatis K."/>
            <person name="Mikhailova N."/>
            <person name="Pati A."/>
            <person name="Chen A."/>
            <person name="Palaniappan K."/>
            <person name="Land M."/>
            <person name="Hauser L."/>
            <person name="Chang Y.-J."/>
            <person name="Jeffries C.D."/>
            <person name="Meincke L."/>
            <person name="Brettin T."/>
            <person name="Detter J.C."/>
            <person name="Detter J.C."/>
            <person name="Rohde M."/>
            <person name="Goeker M."/>
            <person name="Bristow J."/>
            <person name="Eisen J.A."/>
            <person name="Markowitz V."/>
            <person name="Hugenholtz P."/>
            <person name="Kyrpides N.C."/>
            <person name="Klenk H.-P."/>
        </authorList>
    </citation>
    <scope>NUCLEOTIDE SEQUENCE [LARGE SCALE GENOMIC DNA]</scope>
    <source>
        <strain evidence="11">ATCC 25078 / DSM 43160 / JCM 3152 / KCC A-0152 / KCTC 9177 / NBRC 13315 / NRRL B-3577 / G-20</strain>
    </source>
</reference>
<comment type="cofactor">
    <cofactor evidence="1">
        <name>FAD</name>
        <dbReference type="ChEBI" id="CHEBI:57692"/>
    </cofactor>
</comment>
<keyword evidence="5" id="KW-0560">Oxidoreductase</keyword>
<keyword evidence="6" id="KW-0408">Iron</keyword>
<dbReference type="PANTHER" id="PTHR47354">
    <property type="entry name" value="NADH OXIDOREDUCTASE HCR"/>
    <property type="match status" value="1"/>
</dbReference>
<dbReference type="InterPro" id="IPR017938">
    <property type="entry name" value="Riboflavin_synthase-like_b-brl"/>
</dbReference>
<dbReference type="Pfam" id="PF00111">
    <property type="entry name" value="Fer2"/>
    <property type="match status" value="1"/>
</dbReference>
<dbReference type="AlphaFoldDB" id="D2S7R2"/>
<evidence type="ECO:0000259" key="8">
    <source>
        <dbReference type="PROSITE" id="PS51085"/>
    </source>
</evidence>
<accession>D2S7R2</accession>
<evidence type="ECO:0000256" key="6">
    <source>
        <dbReference type="ARBA" id="ARBA00023004"/>
    </source>
</evidence>
<dbReference type="PANTHER" id="PTHR47354:SF1">
    <property type="entry name" value="CARNITINE MONOOXYGENASE REDUCTASE SUBUNIT"/>
    <property type="match status" value="1"/>
</dbReference>
<evidence type="ECO:0000256" key="1">
    <source>
        <dbReference type="ARBA" id="ARBA00001974"/>
    </source>
</evidence>
<dbReference type="SUPFAM" id="SSF52343">
    <property type="entry name" value="Ferredoxin reductase-like, C-terminal NADP-linked domain"/>
    <property type="match status" value="1"/>
</dbReference>
<dbReference type="EMBL" id="CP001867">
    <property type="protein sequence ID" value="ADB75521.1"/>
    <property type="molecule type" value="Genomic_DNA"/>
</dbReference>
<keyword evidence="2" id="KW-0285">Flavoprotein</keyword>
<evidence type="ECO:0000259" key="9">
    <source>
        <dbReference type="PROSITE" id="PS51384"/>
    </source>
</evidence>
<dbReference type="OrthoDB" id="3807506at2"/>
<reference evidence="11" key="2">
    <citation type="submission" date="2010-01" db="EMBL/GenBank/DDBJ databases">
        <title>The complete genome of Geodermatophilus obscurus DSM 43160.</title>
        <authorList>
            <consortium name="US DOE Joint Genome Institute (JGI-PGF)"/>
            <person name="Lucas S."/>
            <person name="Copeland A."/>
            <person name="Lapidus A."/>
            <person name="Glavina del Rio T."/>
            <person name="Dalin E."/>
            <person name="Tice H."/>
            <person name="Bruce D."/>
            <person name="Goodwin L."/>
            <person name="Pitluck S."/>
            <person name="Kyrpides N."/>
            <person name="Mavromatis K."/>
            <person name="Ivanova N."/>
            <person name="Munk A.C."/>
            <person name="Brettin T."/>
            <person name="Detter J.C."/>
            <person name="Han C."/>
            <person name="Larimer F."/>
            <person name="Land M."/>
            <person name="Hauser L."/>
            <person name="Markowitz V."/>
            <person name="Cheng J.-F."/>
            <person name="Hugenholtz P."/>
            <person name="Woyke T."/>
            <person name="Wu D."/>
            <person name="Jando M."/>
            <person name="Schneider S."/>
            <person name="Klenk H.-P."/>
            <person name="Eisen J.A."/>
        </authorList>
    </citation>
    <scope>NUCLEOTIDE SEQUENCE [LARGE SCALE GENOMIC DNA]</scope>
    <source>
        <strain evidence="11">ATCC 25078 / DSM 43160 / JCM 3152 / KCC A-0152 / KCTC 9177 / NBRC 13315 / NRRL B-3577 / G-20</strain>
    </source>
</reference>
<dbReference type="GO" id="GO:0046872">
    <property type="term" value="F:metal ion binding"/>
    <property type="evidence" value="ECO:0007669"/>
    <property type="project" value="UniProtKB-KW"/>
</dbReference>
<dbReference type="InterPro" id="IPR012675">
    <property type="entry name" value="Beta-grasp_dom_sf"/>
</dbReference>
<dbReference type="RefSeq" id="WP_012948954.1">
    <property type="nucleotide sequence ID" value="NC_013757.1"/>
</dbReference>
<dbReference type="GO" id="GO:0051537">
    <property type="term" value="F:2 iron, 2 sulfur cluster binding"/>
    <property type="evidence" value="ECO:0007669"/>
    <property type="project" value="UniProtKB-KW"/>
</dbReference>
<dbReference type="SUPFAM" id="SSF63380">
    <property type="entry name" value="Riboflavin synthase domain-like"/>
    <property type="match status" value="1"/>
</dbReference>
<dbReference type="PROSITE" id="PS00197">
    <property type="entry name" value="2FE2S_FER_1"/>
    <property type="match status" value="1"/>
</dbReference>
<dbReference type="Pfam" id="PF00175">
    <property type="entry name" value="NAD_binding_1"/>
    <property type="match status" value="1"/>
</dbReference>
<dbReference type="GO" id="GO:0016491">
    <property type="term" value="F:oxidoreductase activity"/>
    <property type="evidence" value="ECO:0007669"/>
    <property type="project" value="UniProtKB-KW"/>
</dbReference>
<proteinExistence type="predicted"/>
<dbReference type="eggNOG" id="COG1018">
    <property type="taxonomic scope" value="Bacteria"/>
</dbReference>
<evidence type="ECO:0000256" key="4">
    <source>
        <dbReference type="ARBA" id="ARBA00022723"/>
    </source>
</evidence>
<protein>
    <submittedName>
        <fullName evidence="10">Ferredoxin</fullName>
    </submittedName>
</protein>
<dbReference type="InterPro" id="IPR039261">
    <property type="entry name" value="FNR_nucleotide-bd"/>
</dbReference>
<name>D2S7R2_GEOOG</name>
<keyword evidence="3" id="KW-0001">2Fe-2S</keyword>
<dbReference type="CDD" id="cd06185">
    <property type="entry name" value="PDR_like"/>
    <property type="match status" value="1"/>
</dbReference>
<dbReference type="InterPro" id="IPR017927">
    <property type="entry name" value="FAD-bd_FR_type"/>
</dbReference>
<feature type="domain" description="FAD-binding FR-type" evidence="9">
    <location>
        <begin position="21"/>
        <end position="123"/>
    </location>
</feature>
<dbReference type="InterPro" id="IPR001041">
    <property type="entry name" value="2Fe-2S_ferredoxin-type"/>
</dbReference>
<evidence type="ECO:0000256" key="2">
    <source>
        <dbReference type="ARBA" id="ARBA00022630"/>
    </source>
</evidence>
<dbReference type="InterPro" id="IPR001433">
    <property type="entry name" value="OxRdtase_FAD/NAD-bd"/>
</dbReference>
<dbReference type="Gene3D" id="3.40.50.80">
    <property type="entry name" value="Nucleotide-binding domain of ferredoxin-NADP reductase (FNR) module"/>
    <property type="match status" value="1"/>
</dbReference>
<dbReference type="PROSITE" id="PS51384">
    <property type="entry name" value="FAD_FR"/>
    <property type="match status" value="1"/>
</dbReference>
<dbReference type="InterPro" id="IPR036010">
    <property type="entry name" value="2Fe-2S_ferredoxin-like_sf"/>
</dbReference>
<dbReference type="STRING" id="526225.Gobs_2899"/>
<dbReference type="SUPFAM" id="SSF54292">
    <property type="entry name" value="2Fe-2S ferredoxin-like"/>
    <property type="match status" value="1"/>
</dbReference>
<dbReference type="HOGENOM" id="CLU_003827_17_0_11"/>
<dbReference type="Gene3D" id="3.10.20.30">
    <property type="match status" value="1"/>
</dbReference>
<keyword evidence="11" id="KW-1185">Reference proteome</keyword>
<keyword evidence="7" id="KW-0411">Iron-sulfur</keyword>
<dbReference type="CDD" id="cd00207">
    <property type="entry name" value="fer2"/>
    <property type="match status" value="1"/>
</dbReference>
<dbReference type="PROSITE" id="PS51085">
    <property type="entry name" value="2FE2S_FER_2"/>
    <property type="match status" value="1"/>
</dbReference>
<evidence type="ECO:0000256" key="5">
    <source>
        <dbReference type="ARBA" id="ARBA00023002"/>
    </source>
</evidence>
<evidence type="ECO:0000256" key="7">
    <source>
        <dbReference type="ARBA" id="ARBA00023014"/>
    </source>
</evidence>
<evidence type="ECO:0000313" key="11">
    <source>
        <dbReference type="Proteomes" id="UP000001382"/>
    </source>
</evidence>
<dbReference type="InterPro" id="IPR006058">
    <property type="entry name" value="2Fe2S_fd_BS"/>
</dbReference>
<keyword evidence="4" id="KW-0479">Metal-binding</keyword>